<dbReference type="Proteomes" id="UP000239990">
    <property type="component" value="Unassembled WGS sequence"/>
</dbReference>
<dbReference type="RefSeq" id="WP_104145978.1">
    <property type="nucleotide sequence ID" value="NZ_PREU01000028.1"/>
</dbReference>
<dbReference type="EMBL" id="PREU01000028">
    <property type="protein sequence ID" value="PPA72543.1"/>
    <property type="molecule type" value="Genomic_DNA"/>
</dbReference>
<feature type="transmembrane region" description="Helical" evidence="1">
    <location>
        <begin position="180"/>
        <end position="199"/>
    </location>
</feature>
<keyword evidence="1" id="KW-0812">Transmembrane</keyword>
<name>A0A2S5GI53_9BURK</name>
<dbReference type="AlphaFoldDB" id="A0A2S5GI53"/>
<gene>
    <name evidence="2" type="ORF">C4E15_30110</name>
</gene>
<evidence type="ECO:0000313" key="2">
    <source>
        <dbReference type="EMBL" id="PPA72543.1"/>
    </source>
</evidence>
<accession>A0A2S5GI53</accession>
<reference evidence="2 3" key="1">
    <citation type="submission" date="2018-02" db="EMBL/GenBank/DDBJ databases">
        <title>Draft Genome of Achromobacter spanius stain 6.</title>
        <authorList>
            <person name="Gunasekera T.S."/>
            <person name="Radwan O."/>
            <person name="Ruiz O.N."/>
        </authorList>
    </citation>
    <scope>NUCLEOTIDE SEQUENCE [LARGE SCALE GENOMIC DNA]</scope>
    <source>
        <strain evidence="2 3">6</strain>
    </source>
</reference>
<keyword evidence="1" id="KW-1133">Transmembrane helix</keyword>
<evidence type="ECO:0000256" key="1">
    <source>
        <dbReference type="SAM" id="Phobius"/>
    </source>
</evidence>
<proteinExistence type="predicted"/>
<organism evidence="2 3">
    <name type="scientific">Achromobacter spanius</name>
    <dbReference type="NCBI Taxonomy" id="217203"/>
    <lineage>
        <taxon>Bacteria</taxon>
        <taxon>Pseudomonadati</taxon>
        <taxon>Pseudomonadota</taxon>
        <taxon>Betaproteobacteria</taxon>
        <taxon>Burkholderiales</taxon>
        <taxon>Alcaligenaceae</taxon>
        <taxon>Achromobacter</taxon>
    </lineage>
</organism>
<protein>
    <submittedName>
        <fullName evidence="2">Uncharacterized protein</fullName>
    </submittedName>
</protein>
<comment type="caution">
    <text evidence="2">The sequence shown here is derived from an EMBL/GenBank/DDBJ whole genome shotgun (WGS) entry which is preliminary data.</text>
</comment>
<sequence length="200" mass="22109">MFSITLALTPERYIVESSTQHAPREFLFFRGTYERRSTVFETASGETIDEFEVKLGRIETPGEVGVIRAYPRKGDLLPISINGALTPTAFDRIADGVARNAGVAAVFSDNFFTEEKRPFTIVDGYPTRIILSEDAGFAFALHEARFFLEELGKPEQPSVVPAPPPAPIAPIDYREMLAAIRTRLTMVAALLLGLLIYAAR</sequence>
<evidence type="ECO:0000313" key="3">
    <source>
        <dbReference type="Proteomes" id="UP000239990"/>
    </source>
</evidence>
<keyword evidence="1" id="KW-0472">Membrane</keyword>